<keyword evidence="1" id="KW-0472">Membrane</keyword>
<dbReference type="AlphaFoldDB" id="A0A8H9UWH2"/>
<dbReference type="Proteomes" id="UP000859547">
    <property type="component" value="Unassembled WGS sequence"/>
</dbReference>
<keyword evidence="1" id="KW-1133">Transmembrane helix</keyword>
<feature type="transmembrane region" description="Helical" evidence="1">
    <location>
        <begin position="174"/>
        <end position="192"/>
    </location>
</feature>
<reference evidence="2" key="1">
    <citation type="journal article" date="2018" name="Genome Biol.">
        <title>SKESA: strategic k-mer extension for scrupulous assemblies.</title>
        <authorList>
            <person name="Souvorov A."/>
            <person name="Agarwala R."/>
            <person name="Lipman D.J."/>
        </authorList>
    </citation>
    <scope>NUCLEOTIDE SEQUENCE</scope>
    <source>
        <strain evidence="2">C8</strain>
    </source>
</reference>
<dbReference type="EMBL" id="DACTCB010000004">
    <property type="protein sequence ID" value="HAT4307397.1"/>
    <property type="molecule type" value="Genomic_DNA"/>
</dbReference>
<protein>
    <submittedName>
        <fullName evidence="2">Uncharacterized protein</fullName>
    </submittedName>
</protein>
<comment type="caution">
    <text evidence="2">The sequence shown here is derived from an EMBL/GenBank/DDBJ whole genome shotgun (WGS) entry which is preliminary data.</text>
</comment>
<sequence length="195" mass="21592">MALTNAFNEAVNSNNVRRVRIMMKDSLLIDLKFNLFKEMDSVASKMRGLYQEHDGRAFNLDKSTWNKDYMNKLMVQVVSNFSHERVNHLKDVVRYLNPICKNDEEVIRSRDINNHRTKSNTSSRNIQNKILTYEEQKALDKKKGTYRGTKIAAGALVGALVGGTAASLASLTIVGGAVTGAVVGGTVVAIVTSKE</sequence>
<keyword evidence="1" id="KW-0812">Transmembrane</keyword>
<evidence type="ECO:0000313" key="2">
    <source>
        <dbReference type="EMBL" id="HAT4307397.1"/>
    </source>
</evidence>
<feature type="transmembrane region" description="Helical" evidence="1">
    <location>
        <begin position="151"/>
        <end position="168"/>
    </location>
</feature>
<accession>A0A8H9UWH2</accession>
<proteinExistence type="predicted"/>
<name>A0A8H9UWH2_CLOPF</name>
<evidence type="ECO:0000256" key="1">
    <source>
        <dbReference type="SAM" id="Phobius"/>
    </source>
</evidence>
<reference evidence="2" key="2">
    <citation type="submission" date="2020-07" db="EMBL/GenBank/DDBJ databases">
        <authorList>
            <consortium name="NCBI Pathogen Detection Project"/>
        </authorList>
    </citation>
    <scope>NUCLEOTIDE SEQUENCE</scope>
    <source>
        <strain evidence="2">C8</strain>
    </source>
</reference>
<organism evidence="2">
    <name type="scientific">Clostridium perfringens</name>
    <dbReference type="NCBI Taxonomy" id="1502"/>
    <lineage>
        <taxon>Bacteria</taxon>
        <taxon>Bacillati</taxon>
        <taxon>Bacillota</taxon>
        <taxon>Clostridia</taxon>
        <taxon>Eubacteriales</taxon>
        <taxon>Clostridiaceae</taxon>
        <taxon>Clostridium</taxon>
    </lineage>
</organism>
<gene>
    <name evidence="2" type="ORF">I9080_001180</name>
</gene>